<organism evidence="1 2">
    <name type="scientific">Microcystis aeruginosa PCC 7806SL</name>
    <dbReference type="NCBI Taxonomy" id="1903187"/>
    <lineage>
        <taxon>Bacteria</taxon>
        <taxon>Bacillati</taxon>
        <taxon>Cyanobacteriota</taxon>
        <taxon>Cyanophyceae</taxon>
        <taxon>Oscillatoriophycideae</taxon>
        <taxon>Chroococcales</taxon>
        <taxon>Microcystaceae</taxon>
        <taxon>Microcystis</taxon>
    </lineage>
</organism>
<protein>
    <submittedName>
        <fullName evidence="1">Uncharacterized protein</fullName>
    </submittedName>
</protein>
<reference evidence="1 2" key="1">
    <citation type="journal article" date="2018" name="Harmful Algae">
        <title>The highly heterogeneous methylated genomes and diverse restriction-modification systems of bloom-forming Microcystis.</title>
        <authorList>
            <person name="Zhao L."/>
            <person name="Song Y."/>
            <person name="Li L."/>
            <person name="Gan N."/>
            <person name="Brand J.J."/>
            <person name="Song L."/>
        </authorList>
    </citation>
    <scope>NUCLEOTIDE SEQUENCE [LARGE SCALE GENOMIC DNA]</scope>
    <source>
        <strain evidence="1 2">PCC 7806SL</strain>
    </source>
</reference>
<keyword evidence="2" id="KW-1185">Reference proteome</keyword>
<sequence>MHCCYLMPDNAERIDSIAIELNQKNYYEETPRGTRKVPEWLF</sequence>
<dbReference type="AlphaFoldDB" id="A0AB33C2P6"/>
<dbReference type="Proteomes" id="UP000192439">
    <property type="component" value="Chromosome"/>
</dbReference>
<evidence type="ECO:0000313" key="1">
    <source>
        <dbReference type="EMBL" id="ARI81908.1"/>
    </source>
</evidence>
<proteinExistence type="predicted"/>
<evidence type="ECO:0000313" key="2">
    <source>
        <dbReference type="Proteomes" id="UP000192439"/>
    </source>
</evidence>
<dbReference type="EMBL" id="CP020771">
    <property type="protein sequence ID" value="ARI81908.1"/>
    <property type="molecule type" value="Genomic_DNA"/>
</dbReference>
<name>A0AB33C2P6_MICA7</name>
<accession>A0AB33C2P6</accession>
<gene>
    <name evidence="1" type="ORF">BH695_2629</name>
</gene>